<comment type="caution">
    <text evidence="1">The sequence shown here is derived from an EMBL/GenBank/DDBJ whole genome shotgun (WGS) entry which is preliminary data.</text>
</comment>
<dbReference type="EMBL" id="MNCJ02000327">
    <property type="protein sequence ID" value="KAF5778459.1"/>
    <property type="molecule type" value="Genomic_DNA"/>
</dbReference>
<evidence type="ECO:0000313" key="1">
    <source>
        <dbReference type="EMBL" id="KAF5778459.1"/>
    </source>
</evidence>
<keyword evidence="2" id="KW-1185">Reference proteome</keyword>
<accession>A0A9K3MWG3</accession>
<dbReference type="Gramene" id="mRNA:HanXRQr2_Chr12g0547741">
    <property type="protein sequence ID" value="mRNA:HanXRQr2_Chr12g0547741"/>
    <property type="gene ID" value="HanXRQr2_Chr12g0547741"/>
</dbReference>
<sequence length="47" mass="5081">MKVVGARDDGIDDDGRWWVLDDGGGVPMTEVVGARDDSLSRVNEGDF</sequence>
<name>A0A9K3MWG3_HELAN</name>
<protein>
    <submittedName>
        <fullName evidence="1">Uncharacterized protein</fullName>
    </submittedName>
</protein>
<dbReference type="Proteomes" id="UP000215914">
    <property type="component" value="Unassembled WGS sequence"/>
</dbReference>
<proteinExistence type="predicted"/>
<dbReference type="AlphaFoldDB" id="A0A9K3MWG3"/>
<reference evidence="1" key="2">
    <citation type="submission" date="2020-06" db="EMBL/GenBank/DDBJ databases">
        <title>Helianthus annuus Genome sequencing and assembly Release 2.</title>
        <authorList>
            <person name="Gouzy J."/>
            <person name="Langlade N."/>
            <person name="Munos S."/>
        </authorList>
    </citation>
    <scope>NUCLEOTIDE SEQUENCE</scope>
    <source>
        <tissue evidence="1">Leaves</tissue>
    </source>
</reference>
<organism evidence="1 2">
    <name type="scientific">Helianthus annuus</name>
    <name type="common">Common sunflower</name>
    <dbReference type="NCBI Taxonomy" id="4232"/>
    <lineage>
        <taxon>Eukaryota</taxon>
        <taxon>Viridiplantae</taxon>
        <taxon>Streptophyta</taxon>
        <taxon>Embryophyta</taxon>
        <taxon>Tracheophyta</taxon>
        <taxon>Spermatophyta</taxon>
        <taxon>Magnoliopsida</taxon>
        <taxon>eudicotyledons</taxon>
        <taxon>Gunneridae</taxon>
        <taxon>Pentapetalae</taxon>
        <taxon>asterids</taxon>
        <taxon>campanulids</taxon>
        <taxon>Asterales</taxon>
        <taxon>Asteraceae</taxon>
        <taxon>Asteroideae</taxon>
        <taxon>Heliantheae alliance</taxon>
        <taxon>Heliantheae</taxon>
        <taxon>Helianthus</taxon>
    </lineage>
</organism>
<reference evidence="1" key="1">
    <citation type="journal article" date="2017" name="Nature">
        <title>The sunflower genome provides insights into oil metabolism, flowering and Asterid evolution.</title>
        <authorList>
            <person name="Badouin H."/>
            <person name="Gouzy J."/>
            <person name="Grassa C.J."/>
            <person name="Murat F."/>
            <person name="Staton S.E."/>
            <person name="Cottret L."/>
            <person name="Lelandais-Briere C."/>
            <person name="Owens G.L."/>
            <person name="Carrere S."/>
            <person name="Mayjonade B."/>
            <person name="Legrand L."/>
            <person name="Gill N."/>
            <person name="Kane N.C."/>
            <person name="Bowers J.E."/>
            <person name="Hubner S."/>
            <person name="Bellec A."/>
            <person name="Berard A."/>
            <person name="Berges H."/>
            <person name="Blanchet N."/>
            <person name="Boniface M.C."/>
            <person name="Brunel D."/>
            <person name="Catrice O."/>
            <person name="Chaidir N."/>
            <person name="Claudel C."/>
            <person name="Donnadieu C."/>
            <person name="Faraut T."/>
            <person name="Fievet G."/>
            <person name="Helmstetter N."/>
            <person name="King M."/>
            <person name="Knapp S.J."/>
            <person name="Lai Z."/>
            <person name="Le Paslier M.C."/>
            <person name="Lippi Y."/>
            <person name="Lorenzon L."/>
            <person name="Mandel J.R."/>
            <person name="Marage G."/>
            <person name="Marchand G."/>
            <person name="Marquand E."/>
            <person name="Bret-Mestries E."/>
            <person name="Morien E."/>
            <person name="Nambeesan S."/>
            <person name="Nguyen T."/>
            <person name="Pegot-Espagnet P."/>
            <person name="Pouilly N."/>
            <person name="Raftis F."/>
            <person name="Sallet E."/>
            <person name="Schiex T."/>
            <person name="Thomas J."/>
            <person name="Vandecasteele C."/>
            <person name="Vares D."/>
            <person name="Vear F."/>
            <person name="Vautrin S."/>
            <person name="Crespi M."/>
            <person name="Mangin B."/>
            <person name="Burke J.M."/>
            <person name="Salse J."/>
            <person name="Munos S."/>
            <person name="Vincourt P."/>
            <person name="Rieseberg L.H."/>
            <person name="Langlade N.B."/>
        </authorList>
    </citation>
    <scope>NUCLEOTIDE SEQUENCE</scope>
    <source>
        <tissue evidence="1">Leaves</tissue>
    </source>
</reference>
<evidence type="ECO:0000313" key="2">
    <source>
        <dbReference type="Proteomes" id="UP000215914"/>
    </source>
</evidence>
<gene>
    <name evidence="1" type="ORF">HanXRQr2_Chr12g0547741</name>
</gene>